<comment type="subcellular location">
    <subcellularLocation>
        <location evidence="1 11">Cell outer membrane</location>
        <topology evidence="1 11">Multi-pass membrane protein</topology>
    </subcellularLocation>
</comment>
<dbReference type="Gene3D" id="2.40.170.20">
    <property type="entry name" value="TonB-dependent receptor, beta-barrel domain"/>
    <property type="match status" value="1"/>
</dbReference>
<dbReference type="Pfam" id="PF07715">
    <property type="entry name" value="Plug"/>
    <property type="match status" value="1"/>
</dbReference>
<dbReference type="InterPro" id="IPR000531">
    <property type="entry name" value="Beta-barrel_TonB"/>
</dbReference>
<evidence type="ECO:0000313" key="16">
    <source>
        <dbReference type="EMBL" id="QTH22897.1"/>
    </source>
</evidence>
<evidence type="ECO:0000256" key="4">
    <source>
        <dbReference type="ARBA" id="ARBA00022496"/>
    </source>
</evidence>
<feature type="chain" id="PRO_5037239529" evidence="13">
    <location>
        <begin position="27"/>
        <end position="808"/>
    </location>
</feature>
<dbReference type="GO" id="GO:0009279">
    <property type="term" value="C:cell outer membrane"/>
    <property type="evidence" value="ECO:0007669"/>
    <property type="project" value="UniProtKB-SubCell"/>
</dbReference>
<keyword evidence="5 11" id="KW-0812">Transmembrane</keyword>
<reference evidence="16" key="1">
    <citation type="submission" date="2020-07" db="EMBL/GenBank/DDBJ databases">
        <authorList>
            <person name="Camacho E."/>
        </authorList>
    </citation>
    <scope>NUCLEOTIDE SEQUENCE</scope>
    <source>
        <strain evidence="16">MPO218</strain>
    </source>
</reference>
<comment type="similarity">
    <text evidence="11 12">Belongs to the TonB-dependent receptor family.</text>
</comment>
<sequence>MRTRMTKLSGAVALIMAGTAMTPALAQGATDSDANYRDEIIVTAQKREENMQKVPIPMQALGTAKLEQYNVSNFNDYTKLLPSLSFQSGQPGNAKVYFRGVTSGGDGNHSGSLPSVGIYLDEQPITTIDGALDIHIYDIARIEALSGPQGTLYGASSQAGTIRIITNKPDPSGFAAGFDADINKVSHGAVGGKLEGFVNQPLSDAAALRVVGWYQRDAGFIDNVPGTRTFGTGVTINNAADVKKNYNRSTVVGGRAALGIEIDDNWTVTPTIFYQDQVNNGFFGYDPSVGDLKVQHFGRERFHDRYWQAALTVQGKIADFDITYAGAYLDRHIDAVSDYTDYAVTYDNLYAGGFSGYFTDNAGNYIDPSQHIAGRDHFTKNSQELRISSPSDKRFRVLAGLFYQRQTHDILQDYQIFGLADATSVNGRPGTIWLTKQFRVDKDYAAFGEASFDIVPDKLTLTGGLRAFKYNNSLVGFFGFGDGYSSRTGVAACFTDANGNYVGTLLPGAPCNNLGVVSGNNVLPKRVKGNGTTHRLNLTWKPTDDLMVYATWSRGFRPGGINRRGTIPPYSPDYLTNYELGWKTTWLDGKLRINGALFWEEWKKFQFSFLGANSFTEIHNGPNARSKGIELDFTFRPIEGLTLIGSGAYTDAKTRQNLCGIDDPTYSCAGAGNFISAPKGTRLPITSKWRYGGTARYDFDMGGKYQPYVQGTMTYASSASSDIRTLIFDPNGNPVNPAALTGKLRSYAIFDFSAGAKFGRWTWEAYVENAFDKRAQKTRLVTCGQCFDRPYVFPNTPQTIGMRIGWKY</sequence>
<dbReference type="AlphaFoldDB" id="A0A975D4I9"/>
<keyword evidence="10 11" id="KW-0998">Cell outer membrane</keyword>
<evidence type="ECO:0000256" key="3">
    <source>
        <dbReference type="ARBA" id="ARBA00022452"/>
    </source>
</evidence>
<dbReference type="PANTHER" id="PTHR32552:SF81">
    <property type="entry name" value="TONB-DEPENDENT OUTER MEMBRANE RECEPTOR"/>
    <property type="match status" value="1"/>
</dbReference>
<keyword evidence="7" id="KW-0406">Ion transport</keyword>
<evidence type="ECO:0000259" key="14">
    <source>
        <dbReference type="Pfam" id="PF00593"/>
    </source>
</evidence>
<keyword evidence="13" id="KW-0732">Signal</keyword>
<proteinExistence type="inferred from homology"/>
<evidence type="ECO:0000256" key="6">
    <source>
        <dbReference type="ARBA" id="ARBA00023004"/>
    </source>
</evidence>
<evidence type="ECO:0000256" key="1">
    <source>
        <dbReference type="ARBA" id="ARBA00004571"/>
    </source>
</evidence>
<evidence type="ECO:0000256" key="11">
    <source>
        <dbReference type="PROSITE-ProRule" id="PRU01360"/>
    </source>
</evidence>
<evidence type="ECO:0000256" key="10">
    <source>
        <dbReference type="ARBA" id="ARBA00023237"/>
    </source>
</evidence>
<gene>
    <name evidence="16" type="ORF">HRJ34_05110</name>
</gene>
<evidence type="ECO:0000256" key="2">
    <source>
        <dbReference type="ARBA" id="ARBA00022448"/>
    </source>
</evidence>
<dbReference type="SUPFAM" id="SSF56935">
    <property type="entry name" value="Porins"/>
    <property type="match status" value="1"/>
</dbReference>
<keyword evidence="6" id="KW-0408">Iron</keyword>
<evidence type="ECO:0000313" key="17">
    <source>
        <dbReference type="Proteomes" id="UP000664914"/>
    </source>
</evidence>
<dbReference type="EMBL" id="CP059319">
    <property type="protein sequence ID" value="QTH22897.1"/>
    <property type="molecule type" value="Genomic_DNA"/>
</dbReference>
<evidence type="ECO:0000256" key="13">
    <source>
        <dbReference type="SAM" id="SignalP"/>
    </source>
</evidence>
<dbReference type="GO" id="GO:0006826">
    <property type="term" value="P:iron ion transport"/>
    <property type="evidence" value="ECO:0007669"/>
    <property type="project" value="UniProtKB-KW"/>
</dbReference>
<keyword evidence="3 11" id="KW-1134">Transmembrane beta strand</keyword>
<feature type="domain" description="TonB-dependent receptor plug" evidence="15">
    <location>
        <begin position="52"/>
        <end position="161"/>
    </location>
</feature>
<evidence type="ECO:0000256" key="9">
    <source>
        <dbReference type="ARBA" id="ARBA00023136"/>
    </source>
</evidence>
<reference evidence="16" key="2">
    <citation type="submission" date="2021-04" db="EMBL/GenBank/DDBJ databases">
        <title>Isolation and genomic analysis of the ibuprofen-degrading bacterium Sphingomonas strain MPO218.</title>
        <authorList>
            <person name="Aulestia M."/>
            <person name="Flores A."/>
            <person name="Mangas E.L."/>
            <person name="Perez-Pulido A.J."/>
            <person name="Santero E."/>
            <person name="Camacho E.M."/>
        </authorList>
    </citation>
    <scope>NUCLEOTIDE SEQUENCE</scope>
    <source>
        <strain evidence="16">MPO218</strain>
    </source>
</reference>
<dbReference type="PANTHER" id="PTHR32552">
    <property type="entry name" value="FERRICHROME IRON RECEPTOR-RELATED"/>
    <property type="match status" value="1"/>
</dbReference>
<feature type="domain" description="TonB-dependent receptor-like beta-barrel" evidence="14">
    <location>
        <begin position="296"/>
        <end position="769"/>
    </location>
</feature>
<evidence type="ECO:0000256" key="12">
    <source>
        <dbReference type="RuleBase" id="RU003357"/>
    </source>
</evidence>
<evidence type="ECO:0000259" key="15">
    <source>
        <dbReference type="Pfam" id="PF07715"/>
    </source>
</evidence>
<evidence type="ECO:0000256" key="8">
    <source>
        <dbReference type="ARBA" id="ARBA00023077"/>
    </source>
</evidence>
<dbReference type="Proteomes" id="UP000664914">
    <property type="component" value="Chromosome"/>
</dbReference>
<protein>
    <submittedName>
        <fullName evidence="16">TonB-dependent receptor</fullName>
    </submittedName>
</protein>
<dbReference type="InterPro" id="IPR036942">
    <property type="entry name" value="Beta-barrel_TonB_sf"/>
</dbReference>
<keyword evidence="8 12" id="KW-0798">TonB box</keyword>
<keyword evidence="16" id="KW-0675">Receptor</keyword>
<dbReference type="PROSITE" id="PS52016">
    <property type="entry name" value="TONB_DEPENDENT_REC_3"/>
    <property type="match status" value="1"/>
</dbReference>
<feature type="signal peptide" evidence="13">
    <location>
        <begin position="1"/>
        <end position="26"/>
    </location>
</feature>
<dbReference type="Pfam" id="PF00593">
    <property type="entry name" value="TonB_dep_Rec_b-barrel"/>
    <property type="match status" value="1"/>
</dbReference>
<keyword evidence="4" id="KW-0410">Iron transport</keyword>
<organism evidence="16 17">
    <name type="scientific">Rhizorhabdus wittichii</name>
    <dbReference type="NCBI Taxonomy" id="160791"/>
    <lineage>
        <taxon>Bacteria</taxon>
        <taxon>Pseudomonadati</taxon>
        <taxon>Pseudomonadota</taxon>
        <taxon>Alphaproteobacteria</taxon>
        <taxon>Sphingomonadales</taxon>
        <taxon>Sphingomonadaceae</taxon>
        <taxon>Rhizorhabdus</taxon>
    </lineage>
</organism>
<keyword evidence="2 11" id="KW-0813">Transport</keyword>
<keyword evidence="9 11" id="KW-0472">Membrane</keyword>
<dbReference type="InterPro" id="IPR012910">
    <property type="entry name" value="Plug_dom"/>
</dbReference>
<name>A0A975D4I9_9SPHN</name>
<evidence type="ECO:0000256" key="5">
    <source>
        <dbReference type="ARBA" id="ARBA00022692"/>
    </source>
</evidence>
<dbReference type="InterPro" id="IPR039426">
    <property type="entry name" value="TonB-dep_rcpt-like"/>
</dbReference>
<evidence type="ECO:0000256" key="7">
    <source>
        <dbReference type="ARBA" id="ARBA00023065"/>
    </source>
</evidence>
<accession>A0A975D4I9</accession>